<dbReference type="NCBIfam" id="NF003037">
    <property type="entry name" value="PRK03932.1"/>
    <property type="match status" value="1"/>
</dbReference>
<evidence type="ECO:0000313" key="9">
    <source>
        <dbReference type="Proteomes" id="UP000694866"/>
    </source>
</evidence>
<gene>
    <name evidence="10" type="primary">AsnRS-m</name>
</gene>
<protein>
    <recommendedName>
        <fullName evidence="2">asparagine--tRNA ligase</fullName>
        <ecNumber evidence="2">6.1.1.22</ecNumber>
    </recommendedName>
</protein>
<evidence type="ECO:0000256" key="1">
    <source>
        <dbReference type="ARBA" id="ARBA00008226"/>
    </source>
</evidence>
<dbReference type="InterPro" id="IPR002312">
    <property type="entry name" value="Asp/Asn-tRNA-synth_IIb"/>
</dbReference>
<evidence type="ECO:0000256" key="2">
    <source>
        <dbReference type="ARBA" id="ARBA00012816"/>
    </source>
</evidence>
<feature type="domain" description="Aminoacyl-transfer RNA synthetases class-II family profile" evidence="8">
    <location>
        <begin position="150"/>
        <end position="458"/>
    </location>
</feature>
<dbReference type="PANTHER" id="PTHR22594:SF34">
    <property type="entry name" value="ASPARAGINE--TRNA LIGASE, MITOCHONDRIAL-RELATED"/>
    <property type="match status" value="1"/>
</dbReference>
<dbReference type="GO" id="GO:0006421">
    <property type="term" value="P:asparaginyl-tRNA aminoacylation"/>
    <property type="evidence" value="ECO:0007669"/>
    <property type="project" value="InterPro"/>
</dbReference>
<dbReference type="NCBIfam" id="TIGR00457">
    <property type="entry name" value="asnS"/>
    <property type="match status" value="1"/>
</dbReference>
<dbReference type="GO" id="GO:0004816">
    <property type="term" value="F:asparagine-tRNA ligase activity"/>
    <property type="evidence" value="ECO:0007669"/>
    <property type="project" value="UniProtKB-EC"/>
</dbReference>
<dbReference type="SUPFAM" id="SSF50249">
    <property type="entry name" value="Nucleic acid-binding proteins"/>
    <property type="match status" value="1"/>
</dbReference>
<dbReference type="InterPro" id="IPR004365">
    <property type="entry name" value="NA-bd_OB_tRNA"/>
</dbReference>
<dbReference type="InterPro" id="IPR004522">
    <property type="entry name" value="Asn-tRNA-ligase"/>
</dbReference>
<evidence type="ECO:0000256" key="7">
    <source>
        <dbReference type="ARBA" id="ARBA00023146"/>
    </source>
</evidence>
<keyword evidence="6" id="KW-0648">Protein biosynthesis</keyword>
<name>A0A9R1TAD3_9HYME</name>
<keyword evidence="4" id="KW-0547">Nucleotide-binding</keyword>
<keyword evidence="5" id="KW-0067">ATP-binding</keyword>
<dbReference type="GeneID" id="105267949"/>
<dbReference type="PRINTS" id="PR01042">
    <property type="entry name" value="TRNASYNTHASP"/>
</dbReference>
<dbReference type="Gene3D" id="2.40.50.140">
    <property type="entry name" value="Nucleic acid-binding proteins"/>
    <property type="match status" value="1"/>
</dbReference>
<dbReference type="PROSITE" id="PS50862">
    <property type="entry name" value="AA_TRNA_LIGASE_II"/>
    <property type="match status" value="1"/>
</dbReference>
<dbReference type="Gene3D" id="3.30.930.10">
    <property type="entry name" value="Bira Bifunctional Protein, Domain 2"/>
    <property type="match status" value="1"/>
</dbReference>
<dbReference type="SUPFAM" id="SSF55681">
    <property type="entry name" value="Class II aaRS and biotin synthetases"/>
    <property type="match status" value="1"/>
</dbReference>
<dbReference type="GO" id="GO:0005739">
    <property type="term" value="C:mitochondrion"/>
    <property type="evidence" value="ECO:0007669"/>
    <property type="project" value="TreeGrafter"/>
</dbReference>
<sequence length="468" mass="53012">MLPGHLKHLLKLREVKKFARIHSFSNISEANAKESLGKRTRVQGWVRAVRKMKDNIFLDINDGSTSQHLQIVLNRDLKPENLCYGSSVSVIGEISSAPNGRAEVRAENIEVLGSCDLDSYPFLPRKQYTQEYIREHLHLRPRTRQFSSVLRLRDLATSAVGEHMRKRGFVNIHTPILTSNDCEGAGEIFTVMPNSNALIESMKKEDNSREETYFNTKTFLTVSGQLHLEILARALSRVYTFGPTFRAENSKSRLHLSEFYMIEAEMAFVDDIEDIAAEAELLVKGITSTLFERGTIDAQNLGAVPPVWLDKPFGVFSYDEAFDILERHSDKFSVGVKRGEALSKEHELFLVEFNGGIPVFILNWPKNIKPFYMKECKDDDTKVAAMDLLAPQVGELFGGSLREDNFEKLEAKIPSTADITWYLDLRKYGNVPTGGYGMGFERYLQAVLGIANIKDVIPFPRWPHNCSL</sequence>
<proteinExistence type="inferred from homology"/>
<organism evidence="9 10">
    <name type="scientific">Fopius arisanus</name>
    <dbReference type="NCBI Taxonomy" id="64838"/>
    <lineage>
        <taxon>Eukaryota</taxon>
        <taxon>Metazoa</taxon>
        <taxon>Ecdysozoa</taxon>
        <taxon>Arthropoda</taxon>
        <taxon>Hexapoda</taxon>
        <taxon>Insecta</taxon>
        <taxon>Pterygota</taxon>
        <taxon>Neoptera</taxon>
        <taxon>Endopterygota</taxon>
        <taxon>Hymenoptera</taxon>
        <taxon>Apocrita</taxon>
        <taxon>Ichneumonoidea</taxon>
        <taxon>Braconidae</taxon>
        <taxon>Opiinae</taxon>
        <taxon>Fopius</taxon>
    </lineage>
</organism>
<dbReference type="AlphaFoldDB" id="A0A9R1TAD3"/>
<dbReference type="KEGG" id="fas:105267949"/>
<dbReference type="RefSeq" id="XP_011305448.1">
    <property type="nucleotide sequence ID" value="XM_011307146.1"/>
</dbReference>
<evidence type="ECO:0000313" key="10">
    <source>
        <dbReference type="RefSeq" id="XP_011305448.1"/>
    </source>
</evidence>
<dbReference type="CTD" id="36909"/>
<dbReference type="GO" id="GO:0003676">
    <property type="term" value="F:nucleic acid binding"/>
    <property type="evidence" value="ECO:0007669"/>
    <property type="project" value="InterPro"/>
</dbReference>
<dbReference type="InterPro" id="IPR004364">
    <property type="entry name" value="Aa-tRNA-synt_II"/>
</dbReference>
<keyword evidence="3 10" id="KW-0436">Ligase</keyword>
<evidence type="ECO:0000256" key="3">
    <source>
        <dbReference type="ARBA" id="ARBA00022598"/>
    </source>
</evidence>
<comment type="similarity">
    <text evidence="1">Belongs to the class-II aminoacyl-tRNA synthetase family.</text>
</comment>
<dbReference type="GO" id="GO:0005524">
    <property type="term" value="F:ATP binding"/>
    <property type="evidence" value="ECO:0007669"/>
    <property type="project" value="UniProtKB-KW"/>
</dbReference>
<keyword evidence="9" id="KW-1185">Reference proteome</keyword>
<dbReference type="InterPro" id="IPR006195">
    <property type="entry name" value="aa-tRNA-synth_II"/>
</dbReference>
<dbReference type="Proteomes" id="UP000694866">
    <property type="component" value="Unplaced"/>
</dbReference>
<evidence type="ECO:0000256" key="6">
    <source>
        <dbReference type="ARBA" id="ARBA00022917"/>
    </source>
</evidence>
<dbReference type="OrthoDB" id="360585at2759"/>
<keyword evidence="7" id="KW-0030">Aminoacyl-tRNA synthetase</keyword>
<evidence type="ECO:0000256" key="4">
    <source>
        <dbReference type="ARBA" id="ARBA00022741"/>
    </source>
</evidence>
<dbReference type="EC" id="6.1.1.22" evidence="2"/>
<dbReference type="Pfam" id="PF00152">
    <property type="entry name" value="tRNA-synt_2"/>
    <property type="match status" value="1"/>
</dbReference>
<evidence type="ECO:0000256" key="5">
    <source>
        <dbReference type="ARBA" id="ARBA00022840"/>
    </source>
</evidence>
<dbReference type="CDD" id="cd04318">
    <property type="entry name" value="EcAsnRS_like_N"/>
    <property type="match status" value="1"/>
</dbReference>
<dbReference type="InterPro" id="IPR045864">
    <property type="entry name" value="aa-tRNA-synth_II/BPL/LPL"/>
</dbReference>
<dbReference type="Pfam" id="PF01336">
    <property type="entry name" value="tRNA_anti-codon"/>
    <property type="match status" value="1"/>
</dbReference>
<dbReference type="InterPro" id="IPR012340">
    <property type="entry name" value="NA-bd_OB-fold"/>
</dbReference>
<dbReference type="PANTHER" id="PTHR22594">
    <property type="entry name" value="ASPARTYL/LYSYL-TRNA SYNTHETASE"/>
    <property type="match status" value="1"/>
</dbReference>
<reference evidence="10" key="1">
    <citation type="submission" date="2025-08" db="UniProtKB">
        <authorList>
            <consortium name="RefSeq"/>
        </authorList>
    </citation>
    <scope>IDENTIFICATION</scope>
    <source>
        <strain evidence="10">USDA-PBARC FA_bdor</strain>
        <tissue evidence="10">Whole organism</tissue>
    </source>
</reference>
<accession>A0A9R1TAD3</accession>
<evidence type="ECO:0000259" key="8">
    <source>
        <dbReference type="PROSITE" id="PS50862"/>
    </source>
</evidence>